<evidence type="ECO:0000313" key="2">
    <source>
        <dbReference type="EMBL" id="AKF26448.1"/>
    </source>
</evidence>
<keyword evidence="1" id="KW-0472">Membrane</keyword>
<feature type="transmembrane region" description="Helical" evidence="1">
    <location>
        <begin position="124"/>
        <end position="142"/>
    </location>
</feature>
<accession>A0A0F6WPR7</accession>
<dbReference type="AlphaFoldDB" id="A0A0F6WPR7"/>
<proteinExistence type="predicted"/>
<evidence type="ECO:0000313" key="3">
    <source>
        <dbReference type="Proteomes" id="UP000034037"/>
    </source>
</evidence>
<dbReference type="Proteomes" id="UP000034037">
    <property type="component" value="Chromosome"/>
</dbReference>
<dbReference type="RefSeq" id="WP_003859746.1">
    <property type="nucleotide sequence ID" value="NZ_CP011309.1"/>
</dbReference>
<dbReference type="HOGENOM" id="CLU_112369_0_0_11"/>
<sequence>MTFQNAAFPNLYPDVDPSTPIPITFGERLAACVAAGTIAFGAASGDLLITGVGLVLVLFATFVPASKTARRIRREARARFPQEGWIDEEITRNNRTSIFVPLIWFLIAAISFAIYRFVDATWGSIVAAVIAMILTWFTPGMFPRRVDPYP</sequence>
<organism evidence="2 3">
    <name type="scientific">[Brevibacterium] flavum</name>
    <dbReference type="NCBI Taxonomy" id="92706"/>
    <lineage>
        <taxon>Bacteria</taxon>
        <taxon>Bacillati</taxon>
        <taxon>Actinomycetota</taxon>
        <taxon>Actinomycetes</taxon>
        <taxon>Mycobacteriales</taxon>
        <taxon>Corynebacteriaceae</taxon>
        <taxon>Corynebacterium</taxon>
    </lineage>
</organism>
<keyword evidence="1" id="KW-0812">Transmembrane</keyword>
<protein>
    <recommendedName>
        <fullName evidence="4">Cell-surface hemin receptor</fullName>
    </recommendedName>
</protein>
<keyword evidence="1" id="KW-1133">Transmembrane helix</keyword>
<keyword evidence="3" id="KW-1185">Reference proteome</keyword>
<evidence type="ECO:0008006" key="4">
    <source>
        <dbReference type="Google" id="ProtNLM"/>
    </source>
</evidence>
<feature type="transmembrane region" description="Helical" evidence="1">
    <location>
        <begin position="47"/>
        <end position="65"/>
    </location>
</feature>
<reference evidence="2 3" key="1">
    <citation type="submission" date="2015-04" db="EMBL/GenBank/DDBJ databases">
        <title>Complete Genome Sequence of Brevibacterium flavum ATCC 15168.</title>
        <authorList>
            <person name="Ahn J."/>
            <person name="Park G."/>
            <person name="Jeon W."/>
            <person name="Jang Y."/>
            <person name="Jang M."/>
            <person name="Lee H."/>
            <person name="Lee H."/>
        </authorList>
    </citation>
    <scope>NUCLEOTIDE SEQUENCE [LARGE SCALE GENOMIC DNA]</scope>
    <source>
        <strain evidence="2 3">ATCC 15168</strain>
    </source>
</reference>
<dbReference type="EMBL" id="CP011309">
    <property type="protein sequence ID" value="AKF26448.1"/>
    <property type="molecule type" value="Genomic_DNA"/>
</dbReference>
<name>A0A0F6WPR7_9CORY</name>
<gene>
    <name evidence="2" type="ORF">YH66_02205</name>
</gene>
<evidence type="ECO:0000256" key="1">
    <source>
        <dbReference type="SAM" id="Phobius"/>
    </source>
</evidence>
<feature type="transmembrane region" description="Helical" evidence="1">
    <location>
        <begin position="98"/>
        <end position="118"/>
    </location>
</feature>
<dbReference type="PATRIC" id="fig|92706.3.peg.460"/>